<sequence>MLRKFCGCNCLYLGSHTQRTRKAYRVEICDISLAFAIRNYEFMHMQGYTTRHRMEAYITRDVLQAIVWSLISFYIFKPNNIVKECVVHVLLIASSKSFCSHLRVFPACHLFFTPLTVIY</sequence>
<reference evidence="2" key="1">
    <citation type="submission" date="2014-03" db="EMBL/GenBank/DDBJ databases">
        <authorList>
            <person name="Aksoy S."/>
            <person name="Warren W."/>
            <person name="Wilson R.K."/>
        </authorList>
    </citation>
    <scope>NUCLEOTIDE SEQUENCE [LARGE SCALE GENOMIC DNA]</scope>
    <source>
        <strain evidence="2">IAEA</strain>
    </source>
</reference>
<organism evidence="1 2">
    <name type="scientific">Glossina pallidipes</name>
    <name type="common">Tsetse fly</name>
    <dbReference type="NCBI Taxonomy" id="7398"/>
    <lineage>
        <taxon>Eukaryota</taxon>
        <taxon>Metazoa</taxon>
        <taxon>Ecdysozoa</taxon>
        <taxon>Arthropoda</taxon>
        <taxon>Hexapoda</taxon>
        <taxon>Insecta</taxon>
        <taxon>Pterygota</taxon>
        <taxon>Neoptera</taxon>
        <taxon>Endopterygota</taxon>
        <taxon>Diptera</taxon>
        <taxon>Brachycera</taxon>
        <taxon>Muscomorpha</taxon>
        <taxon>Hippoboscoidea</taxon>
        <taxon>Glossinidae</taxon>
        <taxon>Glossina</taxon>
    </lineage>
</organism>
<evidence type="ECO:0000313" key="1">
    <source>
        <dbReference type="EnsemblMetazoa" id="GPAI015921-PA"/>
    </source>
</evidence>
<reference evidence="1" key="2">
    <citation type="submission" date="2020-05" db="UniProtKB">
        <authorList>
            <consortium name="EnsemblMetazoa"/>
        </authorList>
    </citation>
    <scope>IDENTIFICATION</scope>
    <source>
        <strain evidence="1">IAEA</strain>
    </source>
</reference>
<name>A0A1A9ZIQ7_GLOPL</name>
<accession>A0A1A9ZIQ7</accession>
<dbReference type="EnsemblMetazoa" id="GPAI015921-RA">
    <property type="protein sequence ID" value="GPAI015921-PA"/>
    <property type="gene ID" value="GPAI015921"/>
</dbReference>
<dbReference type="AlphaFoldDB" id="A0A1A9ZIQ7"/>
<protein>
    <submittedName>
        <fullName evidence="1">Uncharacterized protein</fullName>
    </submittedName>
</protein>
<keyword evidence="2" id="KW-1185">Reference proteome</keyword>
<proteinExistence type="predicted"/>
<dbReference type="Proteomes" id="UP000092445">
    <property type="component" value="Unassembled WGS sequence"/>
</dbReference>
<evidence type="ECO:0000313" key="2">
    <source>
        <dbReference type="Proteomes" id="UP000092445"/>
    </source>
</evidence>
<dbReference type="VEuPathDB" id="VectorBase:GPAI015921"/>